<dbReference type="Proteomes" id="UP000887566">
    <property type="component" value="Unplaced"/>
</dbReference>
<accession>A0A914XDN1</accession>
<feature type="compositionally biased region" description="Basic and acidic residues" evidence="1">
    <location>
        <begin position="10"/>
        <end position="30"/>
    </location>
</feature>
<dbReference type="AlphaFoldDB" id="A0A914XDN1"/>
<evidence type="ECO:0000313" key="2">
    <source>
        <dbReference type="Proteomes" id="UP000887566"/>
    </source>
</evidence>
<name>A0A914XDN1_9BILA</name>
<evidence type="ECO:0000313" key="3">
    <source>
        <dbReference type="WBParaSite" id="PSAMB.scaffold8003size6773.g30852.t1"/>
    </source>
</evidence>
<proteinExistence type="predicted"/>
<organism evidence="2 3">
    <name type="scientific">Plectus sambesii</name>
    <dbReference type="NCBI Taxonomy" id="2011161"/>
    <lineage>
        <taxon>Eukaryota</taxon>
        <taxon>Metazoa</taxon>
        <taxon>Ecdysozoa</taxon>
        <taxon>Nematoda</taxon>
        <taxon>Chromadorea</taxon>
        <taxon>Plectida</taxon>
        <taxon>Plectina</taxon>
        <taxon>Plectoidea</taxon>
        <taxon>Plectidae</taxon>
        <taxon>Plectus</taxon>
    </lineage>
</organism>
<protein>
    <submittedName>
        <fullName evidence="3">Uncharacterized protein</fullName>
    </submittedName>
</protein>
<evidence type="ECO:0000256" key="1">
    <source>
        <dbReference type="SAM" id="MobiDB-lite"/>
    </source>
</evidence>
<sequence length="272" mass="29639">MCLQGRLLGRSKERDDRAAAKDKQEGERKMNGGSNGNGASVSTGPYLICASTARRTFPGSIGRPTGDQQRSRPSVSVPPDRPCCAYPLRPNTDALTAAEIDGRRSDVSIRGTKEGPPQQTGVFHRSLPILWAKKRARCSTRWACFRSLTSIPPFHSLPRGSCPASPSSPPLFPHHTPARLLMRGAPRRRLRSLRDAKTAGGIVKSINYAFGAVLRAIRPGPQIRLKIIAAVDRRKTKIRPIVVQKKLADDGSGRWPPTKNVIAHIFGSTMTA</sequence>
<feature type="region of interest" description="Disordered" evidence="1">
    <location>
        <begin position="1"/>
        <end position="41"/>
    </location>
</feature>
<feature type="region of interest" description="Disordered" evidence="1">
    <location>
        <begin position="57"/>
        <end position="82"/>
    </location>
</feature>
<keyword evidence="2" id="KW-1185">Reference proteome</keyword>
<dbReference type="WBParaSite" id="PSAMB.scaffold8003size6773.g30852.t1">
    <property type="protein sequence ID" value="PSAMB.scaffold8003size6773.g30852.t1"/>
    <property type="gene ID" value="PSAMB.scaffold8003size6773.g30852"/>
</dbReference>
<reference evidence="3" key="1">
    <citation type="submission" date="2022-11" db="UniProtKB">
        <authorList>
            <consortium name="WormBaseParasite"/>
        </authorList>
    </citation>
    <scope>IDENTIFICATION</scope>
</reference>